<organism evidence="11 12">
    <name type="scientific">Pseudomassariella vexata</name>
    <dbReference type="NCBI Taxonomy" id="1141098"/>
    <lineage>
        <taxon>Eukaryota</taxon>
        <taxon>Fungi</taxon>
        <taxon>Dikarya</taxon>
        <taxon>Ascomycota</taxon>
        <taxon>Pezizomycotina</taxon>
        <taxon>Sordariomycetes</taxon>
        <taxon>Xylariomycetidae</taxon>
        <taxon>Amphisphaeriales</taxon>
        <taxon>Pseudomassariaceae</taxon>
        <taxon>Pseudomassariella</taxon>
    </lineage>
</organism>
<name>A0A1Y2EJP8_9PEZI</name>
<dbReference type="STRING" id="1141098.A0A1Y2EJP8"/>
<dbReference type="SUPFAM" id="SSF52343">
    <property type="entry name" value="Ferredoxin reductase-like, C-terminal NADP-linked domain"/>
    <property type="match status" value="1"/>
</dbReference>
<keyword evidence="12" id="KW-1185">Reference proteome</keyword>
<comment type="caution">
    <text evidence="11">The sequence shown here is derived from an EMBL/GenBank/DDBJ whole genome shotgun (WGS) entry which is preliminary data.</text>
</comment>
<evidence type="ECO:0000313" key="11">
    <source>
        <dbReference type="EMBL" id="ORY71727.1"/>
    </source>
</evidence>
<evidence type="ECO:0000259" key="10">
    <source>
        <dbReference type="PROSITE" id="PS51384"/>
    </source>
</evidence>
<dbReference type="InterPro" id="IPR001433">
    <property type="entry name" value="OxRdtase_FAD/NAD-bd"/>
</dbReference>
<dbReference type="InParanoid" id="A0A1Y2EJP8"/>
<dbReference type="AlphaFoldDB" id="A0A1Y2EJP8"/>
<proteinExistence type="inferred from homology"/>
<evidence type="ECO:0000256" key="5">
    <source>
        <dbReference type="ARBA" id="ARBA00022827"/>
    </source>
</evidence>
<evidence type="ECO:0000313" key="12">
    <source>
        <dbReference type="Proteomes" id="UP000193689"/>
    </source>
</evidence>
<dbReference type="SUPFAM" id="SSF63380">
    <property type="entry name" value="Riboflavin synthase domain-like"/>
    <property type="match status" value="1"/>
</dbReference>
<sequence length="488" mass="53666">MFSGMTRVSHRPEVFLNVQGITRRARCTSIIKRGVQQQARGFATPMSSRVCTRCLAGNGVRARQLSQVEAVTKRFLHHQTPVQVSAYKQANLSPSTPRPRSKPQEPDPKARKATYIRSATFTLLGAALLTTGYLAYSSGIEDESLNTTKFTDFNIISKEQISHTAFVLTIRCRDTTNAKNLAKYKAAWEHGLWSVEIKQPQLQIARNYTPLPPLNSADGETGELRFLIRRMDGGEMSNYLSKLKVGDKVWLRGPHYGFDISKRLGKAGEVVFLAGGTGIAPALQIAHKLLDGARTGDKPSIHILWANRKSVDSVAREELAGKVAKTVKDSNSLGYLSRSSLHDQILDSKNRHGDNLSLSYFVDDEKTFIGLKDIDAAMGGSISSRKISKLAPVDQNCRWHSPAILSASTDEEDALQGTARDCACPSRSPTSRGRNILCVSGPDGFIQAYVGPKRWFEGREIQGSVQGLVSSMKTMSKGGMDDWLVLKL</sequence>
<dbReference type="Pfam" id="PF00175">
    <property type="entry name" value="NAD_binding_1"/>
    <property type="match status" value="1"/>
</dbReference>
<feature type="binding site" evidence="8">
    <location>
        <position position="236"/>
    </location>
    <ligand>
        <name>FAD</name>
        <dbReference type="ChEBI" id="CHEBI:57692"/>
    </ligand>
</feature>
<dbReference type="InterPro" id="IPR001834">
    <property type="entry name" value="CBR-like"/>
</dbReference>
<evidence type="ECO:0000256" key="3">
    <source>
        <dbReference type="ARBA" id="ARBA00006105"/>
    </source>
</evidence>
<feature type="binding site" evidence="8">
    <location>
        <position position="237"/>
    </location>
    <ligand>
        <name>FAD</name>
        <dbReference type="ChEBI" id="CHEBI:57692"/>
    </ligand>
</feature>
<dbReference type="InterPro" id="IPR039261">
    <property type="entry name" value="FNR_nucleotide-bd"/>
</dbReference>
<feature type="domain" description="FAD-binding FR-type" evidence="10">
    <location>
        <begin position="148"/>
        <end position="261"/>
    </location>
</feature>
<dbReference type="Proteomes" id="UP000193689">
    <property type="component" value="Unassembled WGS sequence"/>
</dbReference>
<dbReference type="OrthoDB" id="10253744at2759"/>
<dbReference type="GO" id="GO:0016491">
    <property type="term" value="F:oxidoreductase activity"/>
    <property type="evidence" value="ECO:0007669"/>
    <property type="project" value="UniProtKB-KW"/>
</dbReference>
<evidence type="ECO:0000256" key="6">
    <source>
        <dbReference type="ARBA" id="ARBA00023002"/>
    </source>
</evidence>
<accession>A0A1Y2EJP8</accession>
<keyword evidence="5 8" id="KW-0274">FAD</keyword>
<evidence type="ECO:0000256" key="9">
    <source>
        <dbReference type="SAM" id="MobiDB-lite"/>
    </source>
</evidence>
<dbReference type="RefSeq" id="XP_040721319.1">
    <property type="nucleotide sequence ID" value="XM_040859180.1"/>
</dbReference>
<dbReference type="InterPro" id="IPR017927">
    <property type="entry name" value="FAD-bd_FR_type"/>
</dbReference>
<comment type="subcellular location">
    <subcellularLocation>
        <location evidence="2">Membrane</location>
    </subcellularLocation>
</comment>
<feature type="region of interest" description="Disordered" evidence="9">
    <location>
        <begin position="87"/>
        <end position="112"/>
    </location>
</feature>
<dbReference type="Pfam" id="PF00970">
    <property type="entry name" value="FAD_binding_6"/>
    <property type="match status" value="1"/>
</dbReference>
<dbReference type="GeneID" id="63775392"/>
<dbReference type="EMBL" id="MCFJ01000001">
    <property type="protein sequence ID" value="ORY71727.1"/>
    <property type="molecule type" value="Genomic_DNA"/>
</dbReference>
<comment type="similarity">
    <text evidence="3">Belongs to the flavoprotein pyridine nucleotide cytochrome reductase family.</text>
</comment>
<dbReference type="PANTHER" id="PTHR19370">
    <property type="entry name" value="NADH-CYTOCHROME B5 REDUCTASE"/>
    <property type="match status" value="1"/>
</dbReference>
<dbReference type="PROSITE" id="PS51384">
    <property type="entry name" value="FAD_FR"/>
    <property type="match status" value="1"/>
</dbReference>
<keyword evidence="6" id="KW-0560">Oxidoreductase</keyword>
<feature type="binding site" evidence="8">
    <location>
        <position position="208"/>
    </location>
    <ligand>
        <name>FAD</name>
        <dbReference type="ChEBI" id="CHEBI:57692"/>
    </ligand>
</feature>
<dbReference type="Gene3D" id="2.40.30.10">
    <property type="entry name" value="Translation factors"/>
    <property type="match status" value="1"/>
</dbReference>
<reference evidence="11 12" key="1">
    <citation type="submission" date="2016-07" db="EMBL/GenBank/DDBJ databases">
        <title>Pervasive Adenine N6-methylation of Active Genes in Fungi.</title>
        <authorList>
            <consortium name="DOE Joint Genome Institute"/>
            <person name="Mondo S.J."/>
            <person name="Dannebaum R.O."/>
            <person name="Kuo R.C."/>
            <person name="Labutti K."/>
            <person name="Haridas S."/>
            <person name="Kuo A."/>
            <person name="Salamov A."/>
            <person name="Ahrendt S.R."/>
            <person name="Lipzen A."/>
            <person name="Sullivan W."/>
            <person name="Andreopoulos W.B."/>
            <person name="Clum A."/>
            <person name="Lindquist E."/>
            <person name="Daum C."/>
            <person name="Ramamoorthy G.K."/>
            <person name="Gryganskyi A."/>
            <person name="Culley D."/>
            <person name="Magnuson J.K."/>
            <person name="James T.Y."/>
            <person name="O'Malley M.A."/>
            <person name="Stajich J.E."/>
            <person name="Spatafora J.W."/>
            <person name="Visel A."/>
            <person name="Grigoriev I.V."/>
        </authorList>
    </citation>
    <scope>NUCLEOTIDE SEQUENCE [LARGE SCALE GENOMIC DNA]</scope>
    <source>
        <strain evidence="11 12">CBS 129021</strain>
    </source>
</reference>
<evidence type="ECO:0000256" key="2">
    <source>
        <dbReference type="ARBA" id="ARBA00004370"/>
    </source>
</evidence>
<evidence type="ECO:0000256" key="7">
    <source>
        <dbReference type="ARBA" id="ARBA00023136"/>
    </source>
</evidence>
<feature type="binding site" evidence="8">
    <location>
        <position position="206"/>
    </location>
    <ligand>
        <name>FAD</name>
        <dbReference type="ChEBI" id="CHEBI:57692"/>
    </ligand>
</feature>
<evidence type="ECO:0000256" key="1">
    <source>
        <dbReference type="ARBA" id="ARBA00001974"/>
    </source>
</evidence>
<dbReference type="Gene3D" id="3.40.50.80">
    <property type="entry name" value="Nucleotide-binding domain of ferredoxin-NADP reductase (FNR) module"/>
    <property type="match status" value="1"/>
</dbReference>
<feature type="binding site" evidence="8">
    <location>
        <position position="227"/>
    </location>
    <ligand>
        <name>FAD</name>
        <dbReference type="ChEBI" id="CHEBI:57692"/>
    </ligand>
</feature>
<protein>
    <recommendedName>
        <fullName evidence="10">FAD-binding FR-type domain-containing protein</fullName>
    </recommendedName>
</protein>
<dbReference type="GO" id="GO:0016020">
    <property type="term" value="C:membrane"/>
    <property type="evidence" value="ECO:0007669"/>
    <property type="project" value="UniProtKB-SubCell"/>
</dbReference>
<keyword evidence="4 8" id="KW-0285">Flavoprotein</keyword>
<dbReference type="InterPro" id="IPR008333">
    <property type="entry name" value="Cbr1-like_FAD-bd_dom"/>
</dbReference>
<dbReference type="InterPro" id="IPR017938">
    <property type="entry name" value="Riboflavin_synthase-like_b-brl"/>
</dbReference>
<comment type="cofactor">
    <cofactor evidence="1 8">
        <name>FAD</name>
        <dbReference type="ChEBI" id="CHEBI:57692"/>
    </cofactor>
</comment>
<dbReference type="PANTHER" id="PTHR19370:SF189">
    <property type="entry name" value="CYTOCHROME C MITOCHONDRIAL IMPORT FACTOR CYC2"/>
    <property type="match status" value="1"/>
</dbReference>
<gene>
    <name evidence="11" type="ORF">BCR38DRAFT_417839</name>
</gene>
<dbReference type="CDD" id="cd06183">
    <property type="entry name" value="cyt_b5_reduct_like"/>
    <property type="match status" value="1"/>
</dbReference>
<keyword evidence="7" id="KW-0472">Membrane</keyword>
<dbReference type="GO" id="GO:0005739">
    <property type="term" value="C:mitochondrion"/>
    <property type="evidence" value="ECO:0007669"/>
    <property type="project" value="TreeGrafter"/>
</dbReference>
<evidence type="ECO:0000256" key="4">
    <source>
        <dbReference type="ARBA" id="ARBA00022630"/>
    </source>
</evidence>
<evidence type="ECO:0000256" key="8">
    <source>
        <dbReference type="PIRSR" id="PIRSR601834-1"/>
    </source>
</evidence>